<evidence type="ECO:0000313" key="2">
    <source>
        <dbReference type="EMBL" id="PKU71822.1"/>
    </source>
</evidence>
<gene>
    <name evidence="2" type="ORF">MA16_Dca008351</name>
</gene>
<name>A0A2I0W848_9ASPA</name>
<dbReference type="OrthoDB" id="993453at2759"/>
<evidence type="ECO:0000256" key="1">
    <source>
        <dbReference type="SAM" id="Coils"/>
    </source>
</evidence>
<dbReference type="PANTHER" id="PTHR34807:SF3">
    <property type="entry name" value="OS08G0270800 PROTEIN"/>
    <property type="match status" value="1"/>
</dbReference>
<keyword evidence="1" id="KW-0175">Coiled coil</keyword>
<proteinExistence type="predicted"/>
<sequence length="226" mass="25907">MMKRKIRVSVDPGPSSSFLVGEEDRARFKHQCLLQDYQELLKETEGKKERLNKALQRKLKLMAEVKFLSKKYQSFSNIPRVSAKPCRVKRQSCKEVNQPYHPVIGTKPPLKERNLKSKEVSVQSFPKLTDYNLFKVPLKERNRKTNEASVQTAPKLLDLNQVSLPNGEEMELDVKWEPLKIDKLKRTFIEGGDAMVDDIKFSVCREIGSSQSGWGTGKFHGKISSL</sequence>
<protein>
    <submittedName>
        <fullName evidence="2">Uncharacterized protein</fullName>
    </submittedName>
</protein>
<dbReference type="PANTHER" id="PTHR34807">
    <property type="entry name" value="OS08G0270800 PROTEIN"/>
    <property type="match status" value="1"/>
</dbReference>
<evidence type="ECO:0000313" key="3">
    <source>
        <dbReference type="Proteomes" id="UP000233837"/>
    </source>
</evidence>
<dbReference type="Proteomes" id="UP000233837">
    <property type="component" value="Unassembled WGS sequence"/>
</dbReference>
<feature type="coiled-coil region" evidence="1">
    <location>
        <begin position="34"/>
        <end position="71"/>
    </location>
</feature>
<reference evidence="2 3" key="2">
    <citation type="journal article" date="2017" name="Nature">
        <title>The Apostasia genome and the evolution of orchids.</title>
        <authorList>
            <person name="Zhang G.Q."/>
            <person name="Liu K.W."/>
            <person name="Li Z."/>
            <person name="Lohaus R."/>
            <person name="Hsiao Y.Y."/>
            <person name="Niu S.C."/>
            <person name="Wang J.Y."/>
            <person name="Lin Y.C."/>
            <person name="Xu Q."/>
            <person name="Chen L.J."/>
            <person name="Yoshida K."/>
            <person name="Fujiwara S."/>
            <person name="Wang Z.W."/>
            <person name="Zhang Y.Q."/>
            <person name="Mitsuda N."/>
            <person name="Wang M."/>
            <person name="Liu G.H."/>
            <person name="Pecoraro L."/>
            <person name="Huang H.X."/>
            <person name="Xiao X.J."/>
            <person name="Lin M."/>
            <person name="Wu X.Y."/>
            <person name="Wu W.L."/>
            <person name="Chen Y.Y."/>
            <person name="Chang S.B."/>
            <person name="Sakamoto S."/>
            <person name="Ohme-Takagi M."/>
            <person name="Yagi M."/>
            <person name="Zeng S.J."/>
            <person name="Shen C.Y."/>
            <person name="Yeh C.M."/>
            <person name="Luo Y.B."/>
            <person name="Tsai W.C."/>
            <person name="Van de Peer Y."/>
            <person name="Liu Z.J."/>
        </authorList>
    </citation>
    <scope>NUCLEOTIDE SEQUENCE [LARGE SCALE GENOMIC DNA]</scope>
    <source>
        <tissue evidence="2">The whole plant</tissue>
    </source>
</reference>
<reference evidence="2 3" key="1">
    <citation type="journal article" date="2016" name="Sci. Rep.">
        <title>The Dendrobium catenatum Lindl. genome sequence provides insights into polysaccharide synthase, floral development and adaptive evolution.</title>
        <authorList>
            <person name="Zhang G.Q."/>
            <person name="Xu Q."/>
            <person name="Bian C."/>
            <person name="Tsai W.C."/>
            <person name="Yeh C.M."/>
            <person name="Liu K.W."/>
            <person name="Yoshida K."/>
            <person name="Zhang L.S."/>
            <person name="Chang S.B."/>
            <person name="Chen F."/>
            <person name="Shi Y."/>
            <person name="Su Y.Y."/>
            <person name="Zhang Y.Q."/>
            <person name="Chen L.J."/>
            <person name="Yin Y."/>
            <person name="Lin M."/>
            <person name="Huang H."/>
            <person name="Deng H."/>
            <person name="Wang Z.W."/>
            <person name="Zhu S.L."/>
            <person name="Zhao X."/>
            <person name="Deng C."/>
            <person name="Niu S.C."/>
            <person name="Huang J."/>
            <person name="Wang M."/>
            <person name="Liu G.H."/>
            <person name="Yang H.J."/>
            <person name="Xiao X.J."/>
            <person name="Hsiao Y.Y."/>
            <person name="Wu W.L."/>
            <person name="Chen Y.Y."/>
            <person name="Mitsuda N."/>
            <person name="Ohme-Takagi M."/>
            <person name="Luo Y.B."/>
            <person name="Van de Peer Y."/>
            <person name="Liu Z.J."/>
        </authorList>
    </citation>
    <scope>NUCLEOTIDE SEQUENCE [LARGE SCALE GENOMIC DNA]</scope>
    <source>
        <tissue evidence="2">The whole plant</tissue>
    </source>
</reference>
<dbReference type="EMBL" id="KZ502859">
    <property type="protein sequence ID" value="PKU71822.1"/>
    <property type="molecule type" value="Genomic_DNA"/>
</dbReference>
<accession>A0A2I0W848</accession>
<keyword evidence="3" id="KW-1185">Reference proteome</keyword>
<organism evidence="2 3">
    <name type="scientific">Dendrobium catenatum</name>
    <dbReference type="NCBI Taxonomy" id="906689"/>
    <lineage>
        <taxon>Eukaryota</taxon>
        <taxon>Viridiplantae</taxon>
        <taxon>Streptophyta</taxon>
        <taxon>Embryophyta</taxon>
        <taxon>Tracheophyta</taxon>
        <taxon>Spermatophyta</taxon>
        <taxon>Magnoliopsida</taxon>
        <taxon>Liliopsida</taxon>
        <taxon>Asparagales</taxon>
        <taxon>Orchidaceae</taxon>
        <taxon>Epidendroideae</taxon>
        <taxon>Malaxideae</taxon>
        <taxon>Dendrobiinae</taxon>
        <taxon>Dendrobium</taxon>
    </lineage>
</organism>
<dbReference type="AlphaFoldDB" id="A0A2I0W848"/>